<reference evidence="4" key="2">
    <citation type="submission" date="2014-07" db="EMBL/GenBank/DDBJ databases">
        <title>Genome sequence of Mangrovimonas yunxiaonensis.</title>
        <authorList>
            <person name="Li Y."/>
            <person name="Zheng T."/>
        </authorList>
    </citation>
    <scope>NUCLEOTIDE SEQUENCE [LARGE SCALE GENOMIC DNA]</scope>
    <source>
        <strain evidence="4">LY01</strain>
    </source>
</reference>
<dbReference type="PROSITE" id="PS50088">
    <property type="entry name" value="ANK_REPEAT"/>
    <property type="match status" value="1"/>
</dbReference>
<dbReference type="OrthoDB" id="1374157at2"/>
<name>A0A084TI60_9FLAO</name>
<keyword evidence="4" id="KW-1185">Reference proteome</keyword>
<dbReference type="eggNOG" id="COG0666">
    <property type="taxonomic scope" value="Bacteria"/>
</dbReference>
<dbReference type="Proteomes" id="UP000028521">
    <property type="component" value="Unassembled WGS sequence"/>
</dbReference>
<dbReference type="InterPro" id="IPR036770">
    <property type="entry name" value="Ankyrin_rpt-contain_sf"/>
</dbReference>
<organism evidence="3 4">
    <name type="scientific">Mangrovimonas yunxiaonensis</name>
    <dbReference type="NCBI Taxonomy" id="1197477"/>
    <lineage>
        <taxon>Bacteria</taxon>
        <taxon>Pseudomonadati</taxon>
        <taxon>Bacteroidota</taxon>
        <taxon>Flavobacteriia</taxon>
        <taxon>Flavobacteriales</taxon>
        <taxon>Flavobacteriaceae</taxon>
        <taxon>Mangrovimonas</taxon>
    </lineage>
</organism>
<dbReference type="EMBL" id="JPFK01000007">
    <property type="protein sequence ID" value="KFB00396.1"/>
    <property type="molecule type" value="Genomic_DNA"/>
</dbReference>
<dbReference type="Gene3D" id="1.25.40.20">
    <property type="entry name" value="Ankyrin repeat-containing domain"/>
    <property type="match status" value="1"/>
</dbReference>
<dbReference type="STRING" id="1197477.IA57_07895"/>
<dbReference type="InterPro" id="IPR002110">
    <property type="entry name" value="Ankyrin_rpt"/>
</dbReference>
<accession>A0A084TI60</accession>
<dbReference type="RefSeq" id="WP_036121585.1">
    <property type="nucleotide sequence ID" value="NZ_BMET01000001.1"/>
</dbReference>
<evidence type="ECO:0000256" key="2">
    <source>
        <dbReference type="SAM" id="SignalP"/>
    </source>
</evidence>
<evidence type="ECO:0000313" key="4">
    <source>
        <dbReference type="Proteomes" id="UP000028521"/>
    </source>
</evidence>
<sequence>MKKTAVILAIALGVSFGYAHANNTLNFSNSIEVVSSPTVSPFCASIVKGDMDTVKKLIELGVNVNEKSNGMTPAMYAARFNRVEILELLINEGANLKLKSKKGYTALKYAELSNAEAAKSLIKETLKKK</sequence>
<keyword evidence="2" id="KW-0732">Signal</keyword>
<keyword evidence="1" id="KW-0040">ANK repeat</keyword>
<evidence type="ECO:0000313" key="3">
    <source>
        <dbReference type="EMBL" id="KFB00396.1"/>
    </source>
</evidence>
<feature type="repeat" description="ANK" evidence="1">
    <location>
        <begin position="69"/>
        <end position="101"/>
    </location>
</feature>
<dbReference type="SUPFAM" id="SSF48403">
    <property type="entry name" value="Ankyrin repeat"/>
    <property type="match status" value="1"/>
</dbReference>
<gene>
    <name evidence="3" type="ORF">IA57_07895</name>
</gene>
<dbReference type="PROSITE" id="PS50297">
    <property type="entry name" value="ANK_REP_REGION"/>
    <property type="match status" value="1"/>
</dbReference>
<reference evidence="3 4" key="1">
    <citation type="journal article" date="2014" name="Genome Announc.">
        <title>Draft Genome Sequence of the Algicidal Bacterium Mangrovimonas yunxiaonensis Strain LY01.</title>
        <authorList>
            <person name="Li Y."/>
            <person name="Zhu H."/>
            <person name="Li C."/>
            <person name="Zhang H."/>
            <person name="Chen Z."/>
            <person name="Zheng W."/>
            <person name="Xu H."/>
            <person name="Zheng T."/>
        </authorList>
    </citation>
    <scope>NUCLEOTIDE SEQUENCE [LARGE SCALE GENOMIC DNA]</scope>
    <source>
        <strain evidence="3 4">LY01</strain>
    </source>
</reference>
<dbReference type="AlphaFoldDB" id="A0A084TI60"/>
<protein>
    <submittedName>
        <fullName evidence="3">Ankyrin</fullName>
    </submittedName>
</protein>
<dbReference type="PANTHER" id="PTHR22677:SF4">
    <property type="entry name" value="USHER SYNDROME TYPE-1G PROTEIN-LIKE PROTEIN"/>
    <property type="match status" value="1"/>
</dbReference>
<feature type="signal peptide" evidence="2">
    <location>
        <begin position="1"/>
        <end position="21"/>
    </location>
</feature>
<dbReference type="Pfam" id="PF12796">
    <property type="entry name" value="Ank_2"/>
    <property type="match status" value="1"/>
</dbReference>
<dbReference type="SMART" id="SM00248">
    <property type="entry name" value="ANK"/>
    <property type="match status" value="2"/>
</dbReference>
<feature type="chain" id="PRO_5001782662" evidence="2">
    <location>
        <begin position="22"/>
        <end position="129"/>
    </location>
</feature>
<dbReference type="PANTHER" id="PTHR22677">
    <property type="entry name" value="ANKYRIN REPEAT DOMAIN-CONTAINING PROTEIN 60"/>
    <property type="match status" value="1"/>
</dbReference>
<evidence type="ECO:0000256" key="1">
    <source>
        <dbReference type="PROSITE-ProRule" id="PRU00023"/>
    </source>
</evidence>
<proteinExistence type="predicted"/>
<comment type="caution">
    <text evidence="3">The sequence shown here is derived from an EMBL/GenBank/DDBJ whole genome shotgun (WGS) entry which is preliminary data.</text>
</comment>
<dbReference type="InterPro" id="IPR039323">
    <property type="entry name" value="ANKRD_45/46/60"/>
</dbReference>